<feature type="compositionally biased region" description="Basic and acidic residues" evidence="1">
    <location>
        <begin position="128"/>
        <end position="152"/>
    </location>
</feature>
<feature type="compositionally biased region" description="Basic and acidic residues" evidence="1">
    <location>
        <begin position="108"/>
        <end position="119"/>
    </location>
</feature>
<organism evidence="2 3">
    <name type="scientific">Cannabis sativa</name>
    <name type="common">Hemp</name>
    <name type="synonym">Marijuana</name>
    <dbReference type="NCBI Taxonomy" id="3483"/>
    <lineage>
        <taxon>Eukaryota</taxon>
        <taxon>Viridiplantae</taxon>
        <taxon>Streptophyta</taxon>
        <taxon>Embryophyta</taxon>
        <taxon>Tracheophyta</taxon>
        <taxon>Spermatophyta</taxon>
        <taxon>Magnoliopsida</taxon>
        <taxon>eudicotyledons</taxon>
        <taxon>Gunneridae</taxon>
        <taxon>Pentapetalae</taxon>
        <taxon>rosids</taxon>
        <taxon>fabids</taxon>
        <taxon>Rosales</taxon>
        <taxon>Cannabaceae</taxon>
        <taxon>Cannabis</taxon>
    </lineage>
</organism>
<feature type="compositionally biased region" description="Basic and acidic residues" evidence="1">
    <location>
        <begin position="39"/>
        <end position="74"/>
    </location>
</feature>
<accession>A0A803NIX3</accession>
<dbReference type="Proteomes" id="UP000596661">
    <property type="component" value="Chromosome 1"/>
</dbReference>
<name>A0A803NIX3_CANSA</name>
<protein>
    <submittedName>
        <fullName evidence="2">Uncharacterized protein</fullName>
    </submittedName>
</protein>
<dbReference type="AlphaFoldDB" id="A0A803NIX3"/>
<evidence type="ECO:0000313" key="3">
    <source>
        <dbReference type="Proteomes" id="UP000596661"/>
    </source>
</evidence>
<dbReference type="EMBL" id="UZAU01000053">
    <property type="status" value="NOT_ANNOTATED_CDS"/>
    <property type="molecule type" value="Genomic_DNA"/>
</dbReference>
<dbReference type="Gramene" id="evm.model.01.1894">
    <property type="protein sequence ID" value="cds.evm.model.01.1894"/>
    <property type="gene ID" value="evm.TU.01.1894"/>
</dbReference>
<dbReference type="EnsemblPlants" id="evm.model.01.1894">
    <property type="protein sequence ID" value="cds.evm.model.01.1894"/>
    <property type="gene ID" value="evm.TU.01.1894"/>
</dbReference>
<feature type="region of interest" description="Disordered" evidence="1">
    <location>
        <begin position="100"/>
        <end position="166"/>
    </location>
</feature>
<feature type="region of interest" description="Disordered" evidence="1">
    <location>
        <begin position="33"/>
        <end position="74"/>
    </location>
</feature>
<reference evidence="2" key="2">
    <citation type="submission" date="2021-03" db="UniProtKB">
        <authorList>
            <consortium name="EnsemblPlants"/>
        </authorList>
    </citation>
    <scope>IDENTIFICATION</scope>
</reference>
<proteinExistence type="predicted"/>
<sequence length="186" mass="20860">MKAEGVGGSRDGYVGRVSVGEIISKGQSALTTLKSSVENGDKRNLNEVDPSQHKEGQVDKMKLSHHREGEVESFERHVVEGKRVEIASVFSDVSEFATQKKVTPSIGKSKEKGEKKEGRSVILRSNHLSKERDEKASADHSKKWSTKEREAASDMEIDDEPGEKGPIARMRLRELWKFRSLDSQKR</sequence>
<evidence type="ECO:0000313" key="2">
    <source>
        <dbReference type="EnsemblPlants" id="cds.evm.model.01.1894"/>
    </source>
</evidence>
<reference evidence="2" key="1">
    <citation type="submission" date="2018-11" db="EMBL/GenBank/DDBJ databases">
        <authorList>
            <person name="Grassa J C."/>
        </authorList>
    </citation>
    <scope>NUCLEOTIDE SEQUENCE [LARGE SCALE GENOMIC DNA]</scope>
</reference>
<keyword evidence="3" id="KW-1185">Reference proteome</keyword>
<evidence type="ECO:0000256" key="1">
    <source>
        <dbReference type="SAM" id="MobiDB-lite"/>
    </source>
</evidence>